<comment type="function">
    <text evidence="5">Involved in formation and maintenance of cell shape.</text>
</comment>
<accession>A0A1P8UE13</accession>
<dbReference type="PIRSF" id="PIRSF038471">
    <property type="entry name" value="MreC"/>
    <property type="match status" value="1"/>
</dbReference>
<dbReference type="KEGG" id="afy:BW247_02050"/>
<dbReference type="EMBL" id="CP019434">
    <property type="protein sequence ID" value="APZ42029.1"/>
    <property type="molecule type" value="Genomic_DNA"/>
</dbReference>
<dbReference type="Proteomes" id="UP000243807">
    <property type="component" value="Chromosome"/>
</dbReference>
<proteinExistence type="inferred from homology"/>
<dbReference type="InterPro" id="IPR042175">
    <property type="entry name" value="Cell/Rod_MreC_2"/>
</dbReference>
<dbReference type="Gene3D" id="2.40.10.340">
    <property type="entry name" value="Rod shape-determining protein MreC, domain 1"/>
    <property type="match status" value="1"/>
</dbReference>
<dbReference type="Pfam" id="PF04085">
    <property type="entry name" value="MreC"/>
    <property type="match status" value="1"/>
</dbReference>
<dbReference type="GO" id="GO:0008360">
    <property type="term" value="P:regulation of cell shape"/>
    <property type="evidence" value="ECO:0007669"/>
    <property type="project" value="UniProtKB-KW"/>
</dbReference>
<comment type="similarity">
    <text evidence="1 5">Belongs to the MreC family.</text>
</comment>
<dbReference type="InterPro" id="IPR042177">
    <property type="entry name" value="Cell/Rod_1"/>
</dbReference>
<dbReference type="STRING" id="1765967.BW247_02050"/>
<name>A0A1P8UE13_9GAMM</name>
<dbReference type="InterPro" id="IPR055342">
    <property type="entry name" value="MreC_beta-barrel_core"/>
</dbReference>
<evidence type="ECO:0000313" key="8">
    <source>
        <dbReference type="Proteomes" id="UP000243807"/>
    </source>
</evidence>
<sequence>MSSPPEGSKTIKQPLFNTGPALHVKTLILVLLSVALMTADQRYSALHQARYYLEYAVAPVRALVVQPERLVAWMSVQLESHQRLLTENQALRRQNLLLAAGQQKYAAILAENARLRQLLNASKHTQSRVKVARLLSIDLAPYTQRIVINQGKQDGAYVGQPVIDANGLLGQIIQVGPFSSEVLLISDPGSAVPVIDLRSGLRLLAVGIGQTDELKLRSAANTADIRVGDRIVTSGLGGRFPADYPVCTVSAIVRTPGDPFSQIACTPAAALGRYREVLLIWNTNASDRAAPAAAQPNASKP</sequence>
<dbReference type="InterPro" id="IPR007221">
    <property type="entry name" value="MreC"/>
</dbReference>
<dbReference type="OrthoDB" id="9808025at2"/>
<protein>
    <recommendedName>
        <fullName evidence="2 5">Cell shape-determining protein MreC</fullName>
    </recommendedName>
    <alternativeName>
        <fullName evidence="4 5">Cell shape protein MreC</fullName>
    </alternativeName>
</protein>
<dbReference type="AlphaFoldDB" id="A0A1P8UE13"/>
<evidence type="ECO:0000259" key="6">
    <source>
        <dbReference type="Pfam" id="PF04085"/>
    </source>
</evidence>
<dbReference type="PANTHER" id="PTHR34138">
    <property type="entry name" value="CELL SHAPE-DETERMINING PROTEIN MREC"/>
    <property type="match status" value="1"/>
</dbReference>
<feature type="domain" description="Rod shape-determining protein MreC beta-barrel core" evidence="6">
    <location>
        <begin position="138"/>
        <end position="281"/>
    </location>
</feature>
<dbReference type="Gene3D" id="2.40.10.350">
    <property type="entry name" value="Rod shape-determining protein MreC, domain 2"/>
    <property type="match status" value="1"/>
</dbReference>
<keyword evidence="8" id="KW-1185">Reference proteome</keyword>
<evidence type="ECO:0000256" key="4">
    <source>
        <dbReference type="ARBA" id="ARBA00032089"/>
    </source>
</evidence>
<evidence type="ECO:0000256" key="3">
    <source>
        <dbReference type="ARBA" id="ARBA00022960"/>
    </source>
</evidence>
<dbReference type="NCBIfam" id="TIGR00219">
    <property type="entry name" value="mreC"/>
    <property type="match status" value="1"/>
</dbReference>
<evidence type="ECO:0000256" key="2">
    <source>
        <dbReference type="ARBA" id="ARBA00013855"/>
    </source>
</evidence>
<dbReference type="GO" id="GO:0005886">
    <property type="term" value="C:plasma membrane"/>
    <property type="evidence" value="ECO:0007669"/>
    <property type="project" value="TreeGrafter"/>
</dbReference>
<evidence type="ECO:0000313" key="7">
    <source>
        <dbReference type="EMBL" id="APZ42029.1"/>
    </source>
</evidence>
<evidence type="ECO:0000256" key="1">
    <source>
        <dbReference type="ARBA" id="ARBA00009369"/>
    </source>
</evidence>
<keyword evidence="3 5" id="KW-0133">Cell shape</keyword>
<reference evidence="7 8" key="1">
    <citation type="submission" date="2017-01" db="EMBL/GenBank/DDBJ databases">
        <title>Draft sequence of Acidihalobacter ferrooxidans strain DSM 14175 (strain V8).</title>
        <authorList>
            <person name="Khaleque H.N."/>
            <person name="Ramsay J.P."/>
            <person name="Murphy R.J.T."/>
            <person name="Kaksonen A.H."/>
            <person name="Boxall N.J."/>
            <person name="Watkin E.L.J."/>
        </authorList>
    </citation>
    <scope>NUCLEOTIDE SEQUENCE [LARGE SCALE GENOMIC DNA]</scope>
    <source>
        <strain evidence="7 8">V8</strain>
    </source>
</reference>
<dbReference type="PANTHER" id="PTHR34138:SF1">
    <property type="entry name" value="CELL SHAPE-DETERMINING PROTEIN MREC"/>
    <property type="match status" value="1"/>
</dbReference>
<dbReference type="RefSeq" id="WP_076835384.1">
    <property type="nucleotide sequence ID" value="NZ_CP019434.1"/>
</dbReference>
<organism evidence="7 8">
    <name type="scientific">Acidihalobacter ferrooxydans</name>
    <dbReference type="NCBI Taxonomy" id="1765967"/>
    <lineage>
        <taxon>Bacteria</taxon>
        <taxon>Pseudomonadati</taxon>
        <taxon>Pseudomonadota</taxon>
        <taxon>Gammaproteobacteria</taxon>
        <taxon>Chromatiales</taxon>
        <taxon>Ectothiorhodospiraceae</taxon>
        <taxon>Acidihalobacter</taxon>
    </lineage>
</organism>
<gene>
    <name evidence="7" type="ORF">BW247_02050</name>
</gene>
<evidence type="ECO:0000256" key="5">
    <source>
        <dbReference type="PIRNR" id="PIRNR038471"/>
    </source>
</evidence>